<name>A0A2V1DDJ1_9PLEO</name>
<organism evidence="1 2">
    <name type="scientific">Periconia macrospinosa</name>
    <dbReference type="NCBI Taxonomy" id="97972"/>
    <lineage>
        <taxon>Eukaryota</taxon>
        <taxon>Fungi</taxon>
        <taxon>Dikarya</taxon>
        <taxon>Ascomycota</taxon>
        <taxon>Pezizomycotina</taxon>
        <taxon>Dothideomycetes</taxon>
        <taxon>Pleosporomycetidae</taxon>
        <taxon>Pleosporales</taxon>
        <taxon>Massarineae</taxon>
        <taxon>Periconiaceae</taxon>
        <taxon>Periconia</taxon>
    </lineage>
</organism>
<sequence>MTQLIIPALYMVLEKLDCFSRLKQLYFTCSVDAWFEGHNPEWWDDLYSFSVTMKHHGFSIGIKLTGEFGWDAVQRKWGWYEDVEWDECKYNLGNDLPILDIATEGDMIDDMLLPTVTTPFDAS</sequence>
<dbReference type="Proteomes" id="UP000244855">
    <property type="component" value="Unassembled WGS sequence"/>
</dbReference>
<evidence type="ECO:0000313" key="2">
    <source>
        <dbReference type="Proteomes" id="UP000244855"/>
    </source>
</evidence>
<accession>A0A2V1DDJ1</accession>
<keyword evidence="2" id="KW-1185">Reference proteome</keyword>
<dbReference type="EMBL" id="KZ805474">
    <property type="protein sequence ID" value="PVH96101.1"/>
    <property type="molecule type" value="Genomic_DNA"/>
</dbReference>
<proteinExistence type="predicted"/>
<gene>
    <name evidence="1" type="ORF">DM02DRAFT_688619</name>
</gene>
<reference evidence="1 2" key="1">
    <citation type="journal article" date="2018" name="Sci. Rep.">
        <title>Comparative genomics provides insights into the lifestyle and reveals functional heterogeneity of dark septate endophytic fungi.</title>
        <authorList>
            <person name="Knapp D.G."/>
            <person name="Nemeth J.B."/>
            <person name="Barry K."/>
            <person name="Hainaut M."/>
            <person name="Henrissat B."/>
            <person name="Johnson J."/>
            <person name="Kuo A."/>
            <person name="Lim J.H.P."/>
            <person name="Lipzen A."/>
            <person name="Nolan M."/>
            <person name="Ohm R.A."/>
            <person name="Tamas L."/>
            <person name="Grigoriev I.V."/>
            <person name="Spatafora J.W."/>
            <person name="Nagy L.G."/>
            <person name="Kovacs G.M."/>
        </authorList>
    </citation>
    <scope>NUCLEOTIDE SEQUENCE [LARGE SCALE GENOMIC DNA]</scope>
    <source>
        <strain evidence="1 2">DSE2036</strain>
    </source>
</reference>
<protein>
    <submittedName>
        <fullName evidence="1">Uncharacterized protein</fullName>
    </submittedName>
</protein>
<dbReference type="AlphaFoldDB" id="A0A2V1DDJ1"/>
<evidence type="ECO:0000313" key="1">
    <source>
        <dbReference type="EMBL" id="PVH96101.1"/>
    </source>
</evidence>